<reference evidence="2" key="1">
    <citation type="journal article" date="2020" name="mSystems">
        <title>Genome- and Community-Level Interaction Insights into Carbon Utilization and Element Cycling Functions of Hydrothermarchaeota in Hydrothermal Sediment.</title>
        <authorList>
            <person name="Zhou Z."/>
            <person name="Liu Y."/>
            <person name="Xu W."/>
            <person name="Pan J."/>
            <person name="Luo Z.H."/>
            <person name="Li M."/>
        </authorList>
    </citation>
    <scope>NUCLEOTIDE SEQUENCE [LARGE SCALE GENOMIC DNA]</scope>
    <source>
        <strain evidence="2">SpSt-902</strain>
    </source>
</reference>
<dbReference type="AlphaFoldDB" id="A0A7C3R310"/>
<evidence type="ECO:0000259" key="1">
    <source>
        <dbReference type="Pfam" id="PF02272"/>
    </source>
</evidence>
<dbReference type="Gene3D" id="3.10.310.30">
    <property type="match status" value="1"/>
</dbReference>
<dbReference type="SUPFAM" id="SSF64182">
    <property type="entry name" value="DHH phosphoesterases"/>
    <property type="match status" value="1"/>
</dbReference>
<proteinExistence type="predicted"/>
<dbReference type="GO" id="GO:0003676">
    <property type="term" value="F:nucleic acid binding"/>
    <property type="evidence" value="ECO:0007669"/>
    <property type="project" value="InterPro"/>
</dbReference>
<dbReference type="InterPro" id="IPR038763">
    <property type="entry name" value="DHH_sf"/>
</dbReference>
<protein>
    <submittedName>
        <fullName evidence="2">Phosphohydrolase</fullName>
    </submittedName>
</protein>
<name>A0A7C3R310_9BACT</name>
<organism evidence="2">
    <name type="scientific">Leptospirillum ferriphilum</name>
    <dbReference type="NCBI Taxonomy" id="178606"/>
    <lineage>
        <taxon>Bacteria</taxon>
        <taxon>Pseudomonadati</taxon>
        <taxon>Nitrospirota</taxon>
        <taxon>Nitrospiria</taxon>
        <taxon>Nitrospirales</taxon>
        <taxon>Nitrospiraceae</taxon>
        <taxon>Leptospirillum</taxon>
    </lineage>
</organism>
<sequence>MPLPRLDIDPGPVTFYYHRNCSDGFGSAWAAWKKLAGKKDLRLIPVAYGDPLPVFPEGETVYVADFSFGPDAIRTLKKTNKRVIVLDHHKTAFERMSNQFSTDPDVYFDMAHSGAMISWFHFHPDEPVPNLIRLVEDKDLWKWNLPFSQEINTALASYPFDLDVWSRFDEQMGSGEIREDCPLVLEGKSILRYQAQLLEAAVRETSHPGRFPGGEEGLFVNSPILNSEIGGFLKPRSPLVVIWSHRADGRISYSLRSSPDGPDVARIAERFGGGGHARAAGFIADRIVHEPVISPGKTGTIPG</sequence>
<evidence type="ECO:0000313" key="2">
    <source>
        <dbReference type="EMBL" id="HFT93033.1"/>
    </source>
</evidence>
<dbReference type="Pfam" id="PF02272">
    <property type="entry name" value="DHHA1"/>
    <property type="match status" value="1"/>
</dbReference>
<dbReference type="InterPro" id="IPR003156">
    <property type="entry name" value="DHHA1_dom"/>
</dbReference>
<comment type="caution">
    <text evidence="2">The sequence shown here is derived from an EMBL/GenBank/DDBJ whole genome shotgun (WGS) entry which is preliminary data.</text>
</comment>
<accession>A0A7C3R310</accession>
<dbReference type="PANTHER" id="PTHR46922">
    <property type="entry name" value="DHHA1 DOMAIN PROTEIN"/>
    <property type="match status" value="1"/>
</dbReference>
<dbReference type="PANTHER" id="PTHR46922:SF4">
    <property type="entry name" value="DHHA1 DOMAIN PROTEIN"/>
    <property type="match status" value="1"/>
</dbReference>
<feature type="domain" description="DHHA1" evidence="1">
    <location>
        <begin position="237"/>
        <end position="282"/>
    </location>
</feature>
<dbReference type="EMBL" id="DTMM01000077">
    <property type="protein sequence ID" value="HFT93033.1"/>
    <property type="molecule type" value="Genomic_DNA"/>
</dbReference>
<gene>
    <name evidence="2" type="ORF">ENX03_03635</name>
</gene>
<keyword evidence="2" id="KW-0378">Hydrolase</keyword>
<dbReference type="GO" id="GO:0016787">
    <property type="term" value="F:hydrolase activity"/>
    <property type="evidence" value="ECO:0007669"/>
    <property type="project" value="UniProtKB-KW"/>
</dbReference>